<accession>G8YGE7</accession>
<dbReference type="HOGENOM" id="CLU_2237584_0_0_1"/>
<name>G8YGE7_PICSO</name>
<keyword evidence="3" id="KW-1185">Reference proteome</keyword>
<dbReference type="InParanoid" id="G8YGE7"/>
<dbReference type="Proteomes" id="UP000005222">
    <property type="component" value="Chromosome G"/>
</dbReference>
<protein>
    <submittedName>
        <fullName evidence="2">Piso0_003616 protein</fullName>
    </submittedName>
</protein>
<dbReference type="EMBL" id="FO082053">
    <property type="protein sequence ID" value="CCE80499.1"/>
    <property type="molecule type" value="Genomic_DNA"/>
</dbReference>
<gene>
    <name evidence="2" type="primary">Piso0_003616</name>
    <name evidence="1" type="ORF">GNLVRS01_PISO0G16242g</name>
    <name evidence="2" type="ORF">GNLVRS01_PISO0H16243g</name>
</gene>
<proteinExistence type="predicted"/>
<reference evidence="2" key="1">
    <citation type="submission" date="2011-10" db="EMBL/GenBank/DDBJ databases">
        <authorList>
            <person name="Genoscope - CEA"/>
        </authorList>
    </citation>
    <scope>NUCLEOTIDE SEQUENCE</scope>
</reference>
<evidence type="ECO:0000313" key="1">
    <source>
        <dbReference type="EMBL" id="CCE80499.1"/>
    </source>
</evidence>
<evidence type="ECO:0000313" key="2">
    <source>
        <dbReference type="EMBL" id="CCE81264.1"/>
    </source>
</evidence>
<dbReference type="Proteomes" id="UP000005222">
    <property type="component" value="Chromosome H"/>
</dbReference>
<dbReference type="AlphaFoldDB" id="G8YGE7"/>
<evidence type="ECO:0000313" key="3">
    <source>
        <dbReference type="Proteomes" id="UP000005222"/>
    </source>
</evidence>
<sequence>MEHRVHNPEEGSKETRQSMLKPYFASPTNVKWNSEFFAFWYGAQNSSCSVLEQGVSINVELRRLVGIWALRHMKYRVILPKLTSCVLRRWLIQQHMYSSVHVVLA</sequence>
<organism evidence="2 3">
    <name type="scientific">Pichia sorbitophila (strain ATCC MYA-4447 / BCRC 22081 / CBS 7064 / NBRC 10061 / NRRL Y-12695)</name>
    <name type="common">Hybrid yeast</name>
    <dbReference type="NCBI Taxonomy" id="559304"/>
    <lineage>
        <taxon>Eukaryota</taxon>
        <taxon>Fungi</taxon>
        <taxon>Dikarya</taxon>
        <taxon>Ascomycota</taxon>
        <taxon>Saccharomycotina</taxon>
        <taxon>Pichiomycetes</taxon>
        <taxon>Debaryomycetaceae</taxon>
        <taxon>Millerozyma</taxon>
    </lineage>
</organism>
<dbReference type="EMBL" id="FO082052">
    <property type="protein sequence ID" value="CCE81264.1"/>
    <property type="molecule type" value="Genomic_DNA"/>
</dbReference>
<reference evidence="3" key="2">
    <citation type="journal article" date="2012" name="G3 (Bethesda)">
        <title>Pichia sorbitophila, an interspecies yeast hybrid reveals early steps of genome resolution following polyploidization.</title>
        <authorList>
            <person name="Leh Louis V."/>
            <person name="Despons L."/>
            <person name="Friedrich A."/>
            <person name="Martin T."/>
            <person name="Durrens P."/>
            <person name="Casaregola S."/>
            <person name="Neuveglise C."/>
            <person name="Fairhead C."/>
            <person name="Marck C."/>
            <person name="Cruz J.A."/>
            <person name="Straub M.L."/>
            <person name="Kugler V."/>
            <person name="Sacerdot C."/>
            <person name="Uzunov Z."/>
            <person name="Thierry A."/>
            <person name="Weiss S."/>
            <person name="Bleykasten C."/>
            <person name="De Montigny J."/>
            <person name="Jacques N."/>
            <person name="Jung P."/>
            <person name="Lemaire M."/>
            <person name="Mallet S."/>
            <person name="Morel G."/>
            <person name="Richard G.F."/>
            <person name="Sarkar A."/>
            <person name="Savel G."/>
            <person name="Schacherer J."/>
            <person name="Seret M.L."/>
            <person name="Talla E."/>
            <person name="Samson G."/>
            <person name="Jubin C."/>
            <person name="Poulain J."/>
            <person name="Vacherie B."/>
            <person name="Barbe V."/>
            <person name="Pelletier E."/>
            <person name="Sherman D.J."/>
            <person name="Westhof E."/>
            <person name="Weissenbach J."/>
            <person name="Baret P.V."/>
            <person name="Wincker P."/>
            <person name="Gaillardin C."/>
            <person name="Dujon B."/>
            <person name="Souciet J.L."/>
        </authorList>
    </citation>
    <scope>NUCLEOTIDE SEQUENCE [LARGE SCALE GENOMIC DNA]</scope>
    <source>
        <strain evidence="3">ATCC MYA-4447 / BCRC 22081 / CBS 7064 / NBRC 10061 / NRRL Y-12695</strain>
    </source>
</reference>